<dbReference type="GO" id="GO:0046872">
    <property type="term" value="F:metal ion binding"/>
    <property type="evidence" value="ECO:0007669"/>
    <property type="project" value="UniProtKB-KW"/>
</dbReference>
<dbReference type="InterPro" id="IPR001915">
    <property type="entry name" value="Peptidase_M48"/>
</dbReference>
<sequence length="361" mass="38298">MQTDTPNELIGVLAHETAHMAAGHLAQLREALRNAQILSVLAVLGGAAAAVAGGGGDAAAATALGGGQIARRSLLSYQRGQERSADRAAVTYLEKTGQSSEGMLKVFSRLADQQLFASRYGDPYVQSHPMAADRISQIEELARKSKYRDRKDPAALQLRHDMMRAKFIGFIESPQKVSRLYPAGSDALPARYAQAVLAYRVGSPAGALKQVDALIASDPSNPWLLELKGQILTETGKPGAAIAPLRRAVSLAPNAGYLQVMLGHAQVASGDDGELKDAIRNLTKGLADDPGTSLGYRQLAIAYARSGDIPLADLATAQGHFAAGDTKAARQYAARAQAKLKRGTPAWLRADDIISYKPPRL</sequence>
<comment type="cofactor">
    <cofactor evidence="6">
        <name>Zn(2+)</name>
        <dbReference type="ChEBI" id="CHEBI:29105"/>
    </cofactor>
    <text evidence="6">Binds 1 zinc ion per subunit.</text>
</comment>
<evidence type="ECO:0000256" key="4">
    <source>
        <dbReference type="ARBA" id="ARBA00022833"/>
    </source>
</evidence>
<dbReference type="Gene3D" id="1.25.40.10">
    <property type="entry name" value="Tetratricopeptide repeat domain"/>
    <property type="match status" value="1"/>
</dbReference>
<proteinExistence type="inferred from homology"/>
<comment type="similarity">
    <text evidence="6">Belongs to the peptidase M48 family.</text>
</comment>
<dbReference type="PANTHER" id="PTHR22726:SF1">
    <property type="entry name" value="METALLOENDOPEPTIDASE OMA1, MITOCHONDRIAL"/>
    <property type="match status" value="1"/>
</dbReference>
<dbReference type="AlphaFoldDB" id="A0A1E3H091"/>
<evidence type="ECO:0000256" key="1">
    <source>
        <dbReference type="ARBA" id="ARBA00022670"/>
    </source>
</evidence>
<dbReference type="CDD" id="cd07324">
    <property type="entry name" value="M48C_Oma1-like"/>
    <property type="match status" value="1"/>
</dbReference>
<dbReference type="Proteomes" id="UP000094622">
    <property type="component" value="Unassembled WGS sequence"/>
</dbReference>
<evidence type="ECO:0000313" key="9">
    <source>
        <dbReference type="Proteomes" id="UP000094622"/>
    </source>
</evidence>
<keyword evidence="9" id="KW-1185">Reference proteome</keyword>
<dbReference type="EMBL" id="MCRJ01000077">
    <property type="protein sequence ID" value="ODN69729.1"/>
    <property type="molecule type" value="Genomic_DNA"/>
</dbReference>
<dbReference type="InterPro" id="IPR051156">
    <property type="entry name" value="Mito/Outer_Membr_Metalloprot"/>
</dbReference>
<organism evidence="8 9">
    <name type="scientific">Methylobrevis pamukkalensis</name>
    <dbReference type="NCBI Taxonomy" id="1439726"/>
    <lineage>
        <taxon>Bacteria</taxon>
        <taxon>Pseudomonadati</taxon>
        <taxon>Pseudomonadota</taxon>
        <taxon>Alphaproteobacteria</taxon>
        <taxon>Hyphomicrobiales</taxon>
        <taxon>Pleomorphomonadaceae</taxon>
        <taxon>Methylobrevis</taxon>
    </lineage>
</organism>
<comment type="caution">
    <text evidence="8">The sequence shown here is derived from an EMBL/GenBank/DDBJ whole genome shotgun (WGS) entry which is preliminary data.</text>
</comment>
<name>A0A1E3H091_9HYPH</name>
<feature type="domain" description="Peptidase M48" evidence="7">
    <location>
        <begin position="4"/>
        <end position="141"/>
    </location>
</feature>
<evidence type="ECO:0000256" key="3">
    <source>
        <dbReference type="ARBA" id="ARBA00022801"/>
    </source>
</evidence>
<dbReference type="GO" id="GO:0051603">
    <property type="term" value="P:proteolysis involved in protein catabolic process"/>
    <property type="evidence" value="ECO:0007669"/>
    <property type="project" value="TreeGrafter"/>
</dbReference>
<keyword evidence="5 6" id="KW-0482">Metalloprotease</keyword>
<evidence type="ECO:0000313" key="8">
    <source>
        <dbReference type="EMBL" id="ODN69729.1"/>
    </source>
</evidence>
<accession>A0A1E3H091</accession>
<gene>
    <name evidence="8" type="primary">yfgC_2</name>
    <name evidence="8" type="ORF">A6302_02977</name>
</gene>
<dbReference type="PANTHER" id="PTHR22726">
    <property type="entry name" value="METALLOENDOPEPTIDASE OMA1"/>
    <property type="match status" value="1"/>
</dbReference>
<keyword evidence="3 6" id="KW-0378">Hydrolase</keyword>
<keyword evidence="1 6" id="KW-0645">Protease</keyword>
<reference evidence="8 9" key="1">
    <citation type="submission" date="2016-07" db="EMBL/GenBank/DDBJ databases">
        <title>Draft Genome Sequence of Methylobrevis pamukkalensis PK2.</title>
        <authorList>
            <person name="Vasilenko O.V."/>
            <person name="Doronina N.V."/>
            <person name="Shmareva M.N."/>
            <person name="Tarlachkov S.V."/>
            <person name="Mustakhimov I."/>
            <person name="Trotsenko Y.A."/>
        </authorList>
    </citation>
    <scope>NUCLEOTIDE SEQUENCE [LARGE SCALE GENOMIC DNA]</scope>
    <source>
        <strain evidence="8 9">PK2</strain>
    </source>
</reference>
<dbReference type="GO" id="GO:0004222">
    <property type="term" value="F:metalloendopeptidase activity"/>
    <property type="evidence" value="ECO:0007669"/>
    <property type="project" value="InterPro"/>
</dbReference>
<dbReference type="RefSeq" id="WP_245294061.1">
    <property type="nucleotide sequence ID" value="NZ_MCRJ01000077.1"/>
</dbReference>
<dbReference type="InterPro" id="IPR011990">
    <property type="entry name" value="TPR-like_helical_dom_sf"/>
</dbReference>
<evidence type="ECO:0000256" key="6">
    <source>
        <dbReference type="RuleBase" id="RU003983"/>
    </source>
</evidence>
<evidence type="ECO:0000259" key="7">
    <source>
        <dbReference type="Pfam" id="PF01435"/>
    </source>
</evidence>
<keyword evidence="4 6" id="KW-0862">Zinc</keyword>
<evidence type="ECO:0000256" key="5">
    <source>
        <dbReference type="ARBA" id="ARBA00023049"/>
    </source>
</evidence>
<evidence type="ECO:0000256" key="2">
    <source>
        <dbReference type="ARBA" id="ARBA00022723"/>
    </source>
</evidence>
<dbReference type="SUPFAM" id="SSF48452">
    <property type="entry name" value="TPR-like"/>
    <property type="match status" value="1"/>
</dbReference>
<dbReference type="PATRIC" id="fig|1439726.3.peg.3129"/>
<protein>
    <submittedName>
        <fullName evidence="8">TPR repeat-containing protein YfgC</fullName>
    </submittedName>
</protein>
<dbReference type="Pfam" id="PF01435">
    <property type="entry name" value="Peptidase_M48"/>
    <property type="match status" value="1"/>
</dbReference>
<dbReference type="GO" id="GO:0016020">
    <property type="term" value="C:membrane"/>
    <property type="evidence" value="ECO:0007669"/>
    <property type="project" value="TreeGrafter"/>
</dbReference>
<keyword evidence="2" id="KW-0479">Metal-binding</keyword>